<proteinExistence type="predicted"/>
<dbReference type="Proteomes" id="UP000053317">
    <property type="component" value="Unassembled WGS sequence"/>
</dbReference>
<keyword evidence="1" id="KW-0175">Coiled coil</keyword>
<accession>A0A0G2GIT3</accession>
<protein>
    <submittedName>
        <fullName evidence="3">Uncharacterized protein</fullName>
    </submittedName>
</protein>
<reference evidence="3 4" key="1">
    <citation type="submission" date="2015-05" db="EMBL/GenBank/DDBJ databases">
        <title>Distinctive expansion of gene families associated with plant cell wall degradation and secondary metabolism in the genomes of grapevine trunk pathogens.</title>
        <authorList>
            <person name="Lawrence D.P."/>
            <person name="Travadon R."/>
            <person name="Rolshausen P.E."/>
            <person name="Baumgartner K."/>
        </authorList>
    </citation>
    <scope>NUCLEOTIDE SEQUENCE [LARGE SCALE GENOMIC DNA]</scope>
    <source>
        <strain evidence="3">UCRPC4</strain>
    </source>
</reference>
<evidence type="ECO:0000313" key="3">
    <source>
        <dbReference type="EMBL" id="KKY23458.1"/>
    </source>
</evidence>
<organism evidence="3 4">
    <name type="scientific">Phaeomoniella chlamydospora</name>
    <name type="common">Phaeoacremonium chlamydosporum</name>
    <dbReference type="NCBI Taxonomy" id="158046"/>
    <lineage>
        <taxon>Eukaryota</taxon>
        <taxon>Fungi</taxon>
        <taxon>Dikarya</taxon>
        <taxon>Ascomycota</taxon>
        <taxon>Pezizomycotina</taxon>
        <taxon>Eurotiomycetes</taxon>
        <taxon>Chaetothyriomycetidae</taxon>
        <taxon>Phaeomoniellales</taxon>
        <taxon>Phaeomoniellaceae</taxon>
        <taxon>Phaeomoniella</taxon>
    </lineage>
</organism>
<evidence type="ECO:0000313" key="4">
    <source>
        <dbReference type="Proteomes" id="UP000053317"/>
    </source>
</evidence>
<comment type="caution">
    <text evidence="3">The sequence shown here is derived from an EMBL/GenBank/DDBJ whole genome shotgun (WGS) entry which is preliminary data.</text>
</comment>
<reference evidence="3 4" key="2">
    <citation type="submission" date="2015-05" db="EMBL/GenBank/DDBJ databases">
        <authorList>
            <person name="Morales-Cruz A."/>
            <person name="Amrine K.C."/>
            <person name="Cantu D."/>
        </authorList>
    </citation>
    <scope>NUCLEOTIDE SEQUENCE [LARGE SCALE GENOMIC DNA]</scope>
    <source>
        <strain evidence="3">UCRPC4</strain>
    </source>
</reference>
<evidence type="ECO:0000256" key="1">
    <source>
        <dbReference type="SAM" id="Coils"/>
    </source>
</evidence>
<sequence>MPRVPLSPTAPTTTTSTSSNPAFFPFQSGSSPAPSTQSSSLTRAQRTAEARAAFTASLRSAGAHLDSELQARAKGLHDTAAALEKQEEDLQQQTKGLRAENEKLEAFMKEQRQVLSEMGFQTRQQAEELRGSSAAGRGTSDFVEAEVIAQNAEDAIGAIDAINIEDLGDIDTFLQGVENELLVLEETCRIVEEDGSFQDEDSTHWTGPTFDDHLETEALQQDESFPEQAIGPVIQAGFEGGDHERPTVERHSLPGRVLQFEVDLESGPRSAEMPP</sequence>
<dbReference type="EMBL" id="LCWF01000067">
    <property type="protein sequence ID" value="KKY23458.1"/>
    <property type="molecule type" value="Genomic_DNA"/>
</dbReference>
<feature type="coiled-coil region" evidence="1">
    <location>
        <begin position="73"/>
        <end position="107"/>
    </location>
</feature>
<evidence type="ECO:0000256" key="2">
    <source>
        <dbReference type="SAM" id="MobiDB-lite"/>
    </source>
</evidence>
<gene>
    <name evidence="3" type="ORF">UCRPC4_g02906</name>
</gene>
<keyword evidence="4" id="KW-1185">Reference proteome</keyword>
<dbReference type="AlphaFoldDB" id="A0A0G2GIT3"/>
<dbReference type="OrthoDB" id="20018at2759"/>
<feature type="region of interest" description="Disordered" evidence="2">
    <location>
        <begin position="1"/>
        <end position="47"/>
    </location>
</feature>
<name>A0A0G2GIT3_PHACM</name>
<feature type="compositionally biased region" description="Low complexity" evidence="2">
    <location>
        <begin position="7"/>
        <end position="47"/>
    </location>
</feature>